<comment type="caution">
    <text evidence="2">The sequence shown here is derived from an EMBL/GenBank/DDBJ whole genome shotgun (WGS) entry which is preliminary data.</text>
</comment>
<dbReference type="InterPro" id="IPR036597">
    <property type="entry name" value="Fido-like_dom_sf"/>
</dbReference>
<name>A0A0F9Y9E8_9ZZZZ</name>
<dbReference type="PANTHER" id="PTHR13504:SF38">
    <property type="entry name" value="FIDO DOMAIN-CONTAINING PROTEIN"/>
    <property type="match status" value="1"/>
</dbReference>
<dbReference type="EMBL" id="LAZR01000009">
    <property type="protein sequence ID" value="KKO08587.1"/>
    <property type="molecule type" value="Genomic_DNA"/>
</dbReference>
<reference evidence="2" key="1">
    <citation type="journal article" date="2015" name="Nature">
        <title>Complex archaea that bridge the gap between prokaryotes and eukaryotes.</title>
        <authorList>
            <person name="Spang A."/>
            <person name="Saw J.H."/>
            <person name="Jorgensen S.L."/>
            <person name="Zaremba-Niedzwiedzka K."/>
            <person name="Martijn J."/>
            <person name="Lind A.E."/>
            <person name="van Eijk R."/>
            <person name="Schleper C."/>
            <person name="Guy L."/>
            <person name="Ettema T.J."/>
        </authorList>
    </citation>
    <scope>NUCLEOTIDE SEQUENCE</scope>
</reference>
<evidence type="ECO:0000313" key="2">
    <source>
        <dbReference type="EMBL" id="KKO08587.1"/>
    </source>
</evidence>
<dbReference type="InterPro" id="IPR003812">
    <property type="entry name" value="Fido"/>
</dbReference>
<accession>A0A0F9Y9E8</accession>
<dbReference type="PANTHER" id="PTHR13504">
    <property type="entry name" value="FIDO DOMAIN-CONTAINING PROTEIN DDB_G0283145"/>
    <property type="match status" value="1"/>
</dbReference>
<gene>
    <name evidence="2" type="ORF">LCGC14_0045270</name>
</gene>
<dbReference type="AlphaFoldDB" id="A0A0F9Y9E8"/>
<protein>
    <recommendedName>
        <fullName evidence="1">Fido domain-containing protein</fullName>
    </recommendedName>
</protein>
<feature type="domain" description="Fido" evidence="1">
    <location>
        <begin position="127"/>
        <end position="293"/>
    </location>
</feature>
<dbReference type="Pfam" id="PF02661">
    <property type="entry name" value="Fic"/>
    <property type="match status" value="1"/>
</dbReference>
<dbReference type="PROSITE" id="PS51459">
    <property type="entry name" value="FIDO"/>
    <property type="match status" value="1"/>
</dbReference>
<proteinExistence type="predicted"/>
<dbReference type="Gene3D" id="1.10.3290.10">
    <property type="entry name" value="Fido-like domain"/>
    <property type="match status" value="1"/>
</dbReference>
<dbReference type="SUPFAM" id="SSF140931">
    <property type="entry name" value="Fic-like"/>
    <property type="match status" value="1"/>
</dbReference>
<evidence type="ECO:0000259" key="1">
    <source>
        <dbReference type="PROSITE" id="PS51459"/>
    </source>
</evidence>
<dbReference type="InterPro" id="IPR040198">
    <property type="entry name" value="Fido_containing"/>
</dbReference>
<organism evidence="2">
    <name type="scientific">marine sediment metagenome</name>
    <dbReference type="NCBI Taxonomy" id="412755"/>
    <lineage>
        <taxon>unclassified sequences</taxon>
        <taxon>metagenomes</taxon>
        <taxon>ecological metagenomes</taxon>
    </lineage>
</organism>
<sequence>MVNLTMAMGTADRGETCFSIEPLIPEEASKHRSDLNDLAMELSSASRELAVALPEAIRAPLSCLVRSMECHYSNVIEGHDTHPIDVERALRQDFSADPVKRDLQIEAVSHIEVQKWLDEGELELDPLAPDALREIHLRFCQGLPEDMLVQTDHKGELVRTVPGEFRSGFVQIGKHIPPSPGAVPRLLDHMHRMYGMQGKVGSVLAVACAHHRLVWVHPFADMNGRVSRMVASAMLKDLVKSEGLWSASRGLARNADEYRARLAAADDERAGGADGRGALSEARLAEFARFFLNCCIDQVSFMAQLVRPAELRDRVMAWAAAEEARGTVLKGSDRVLRAILMEGELDRGAIPEMLGVSDRQARKVTSNLLDLEALSSDGPRSPLRMHFPATLASAWMPNLLPDR</sequence>